<keyword evidence="3" id="KW-1185">Reference proteome</keyword>
<evidence type="ECO:0000313" key="3">
    <source>
        <dbReference type="Proteomes" id="UP000001366"/>
    </source>
</evidence>
<organism evidence="2 3">
    <name type="scientific">Persephonella marina (strain DSM 14350 / EX-H1)</name>
    <dbReference type="NCBI Taxonomy" id="123214"/>
    <lineage>
        <taxon>Bacteria</taxon>
        <taxon>Pseudomonadati</taxon>
        <taxon>Aquificota</taxon>
        <taxon>Aquificia</taxon>
        <taxon>Aquificales</taxon>
        <taxon>Hydrogenothermaceae</taxon>
        <taxon>Persephonella</taxon>
    </lineage>
</organism>
<sequence>MTLEQYLVFLIFGVSIFALSLYAFVVWSEKRARKTKKG</sequence>
<dbReference type="HOGENOM" id="CLU_3331333_0_0_0"/>
<dbReference type="KEGG" id="pmx:PERMA_1499"/>
<reference evidence="2 3" key="1">
    <citation type="journal article" date="2009" name="J. Bacteriol.">
        <title>Complete and draft genome sequences of six members of the Aquificales.</title>
        <authorList>
            <person name="Reysenbach A.L."/>
            <person name="Hamamura N."/>
            <person name="Podar M."/>
            <person name="Griffiths E."/>
            <person name="Ferreira S."/>
            <person name="Hochstein R."/>
            <person name="Heidelberg J."/>
            <person name="Johnson J."/>
            <person name="Mead D."/>
            <person name="Pohorille A."/>
            <person name="Sarmiento M."/>
            <person name="Schweighofer K."/>
            <person name="Seshadri R."/>
            <person name="Voytek M.A."/>
        </authorList>
    </citation>
    <scope>NUCLEOTIDE SEQUENCE [LARGE SCALE GENOMIC DNA]</scope>
    <source>
        <strain evidence="3">DSM 14350 / EX-H1</strain>
    </source>
</reference>
<protein>
    <submittedName>
        <fullName evidence="2">Uncharacterized protein</fullName>
    </submittedName>
</protein>
<dbReference type="AlphaFoldDB" id="C0QRH1"/>
<dbReference type="Proteomes" id="UP000001366">
    <property type="component" value="Chromosome"/>
</dbReference>
<evidence type="ECO:0000256" key="1">
    <source>
        <dbReference type="SAM" id="Phobius"/>
    </source>
</evidence>
<accession>C0QRH1</accession>
<proteinExistence type="predicted"/>
<keyword evidence="1" id="KW-1133">Transmembrane helix</keyword>
<evidence type="ECO:0000313" key="2">
    <source>
        <dbReference type="EMBL" id="ACO03657.1"/>
    </source>
</evidence>
<gene>
    <name evidence="2" type="ordered locus">PERMA_1499</name>
</gene>
<dbReference type="EMBL" id="CP001230">
    <property type="protein sequence ID" value="ACO03657.1"/>
    <property type="molecule type" value="Genomic_DNA"/>
</dbReference>
<feature type="transmembrane region" description="Helical" evidence="1">
    <location>
        <begin position="6"/>
        <end position="27"/>
    </location>
</feature>
<dbReference type="PaxDb" id="123214-PERMA_1499"/>
<keyword evidence="1" id="KW-0472">Membrane</keyword>
<name>C0QRH1_PERMH</name>
<keyword evidence="1" id="KW-0812">Transmembrane</keyword>